<dbReference type="PROSITE" id="PS00062">
    <property type="entry name" value="ALDOKETO_REDUCTASE_2"/>
    <property type="match status" value="1"/>
</dbReference>
<gene>
    <name evidence="7" type="primary">ABSGL_04518.1 scaffold 5475</name>
</gene>
<feature type="domain" description="NADP-dependent oxidoreductase" evidence="6">
    <location>
        <begin position="23"/>
        <end position="303"/>
    </location>
</feature>
<evidence type="ECO:0000313" key="7">
    <source>
        <dbReference type="EMBL" id="SAL98947.1"/>
    </source>
</evidence>
<dbReference type="Proteomes" id="UP000078561">
    <property type="component" value="Unassembled WGS sequence"/>
</dbReference>
<dbReference type="AlphaFoldDB" id="A0A168MPP6"/>
<sequence length="323" mass="36691">MAQQQTHIELNRTGDKMPLVGFGCWKIDDSDCEDTIYNAIKAGYRLIDGAAVYENEVGVGRGINKAIKEGIVKREDLFVVTKLWNTYHQKDHVRPAIDRSLKDMGLDYVDLYLIHFPVPTKYVDPAVKYPGGWIEEGKETISYERSPIHVCWAEMEKLVDAKVARNIGVSNFNVMALLDLFTYCRYKPATLQVELHPYLQQKRLVEWVQKQGVAVTAYSSFGPASYVTMSDEGKTAKPLLSHELVQDIASRTGKSPAQVLLRWSVQRNVAVIPKSMHQERMKTNLDIFGWTLDQKDVDAINKLEMGARFNDTVTYGLDLPLFD</sequence>
<dbReference type="PRINTS" id="PR00069">
    <property type="entry name" value="ALDKETRDTASE"/>
</dbReference>
<dbReference type="PROSITE" id="PS00798">
    <property type="entry name" value="ALDOKETO_REDUCTASE_1"/>
    <property type="match status" value="1"/>
</dbReference>
<feature type="site" description="Lowers pKa of active site Tyr" evidence="5">
    <location>
        <position position="82"/>
    </location>
</feature>
<dbReference type="InterPro" id="IPR023210">
    <property type="entry name" value="NADP_OxRdtase_dom"/>
</dbReference>
<comment type="similarity">
    <text evidence="1">Belongs to the aldo/keto reductase family.</text>
</comment>
<dbReference type="InterPro" id="IPR020471">
    <property type="entry name" value="AKR"/>
</dbReference>
<dbReference type="EMBL" id="LT552383">
    <property type="protein sequence ID" value="SAL98947.1"/>
    <property type="molecule type" value="Genomic_DNA"/>
</dbReference>
<keyword evidence="8" id="KW-1185">Reference proteome</keyword>
<name>A0A168MPP6_ABSGL</name>
<dbReference type="Pfam" id="PF00248">
    <property type="entry name" value="Aldo_ket_red"/>
    <property type="match status" value="1"/>
</dbReference>
<dbReference type="STRING" id="4829.A0A168MPP6"/>
<organism evidence="7">
    <name type="scientific">Absidia glauca</name>
    <name type="common">Pin mould</name>
    <dbReference type="NCBI Taxonomy" id="4829"/>
    <lineage>
        <taxon>Eukaryota</taxon>
        <taxon>Fungi</taxon>
        <taxon>Fungi incertae sedis</taxon>
        <taxon>Mucoromycota</taxon>
        <taxon>Mucoromycotina</taxon>
        <taxon>Mucoromycetes</taxon>
        <taxon>Mucorales</taxon>
        <taxon>Cunninghamellaceae</taxon>
        <taxon>Absidia</taxon>
    </lineage>
</organism>
<evidence type="ECO:0000256" key="5">
    <source>
        <dbReference type="PIRSR" id="PIRSR000097-3"/>
    </source>
</evidence>
<proteinExistence type="inferred from homology"/>
<dbReference type="OMA" id="DMYLVHT"/>
<evidence type="ECO:0000313" key="8">
    <source>
        <dbReference type="Proteomes" id="UP000078561"/>
    </source>
</evidence>
<dbReference type="InParanoid" id="A0A168MPP6"/>
<dbReference type="PROSITE" id="PS00063">
    <property type="entry name" value="ALDOKETO_REDUCTASE_3"/>
    <property type="match status" value="1"/>
</dbReference>
<evidence type="ECO:0000256" key="1">
    <source>
        <dbReference type="ARBA" id="ARBA00007905"/>
    </source>
</evidence>
<dbReference type="FunFam" id="3.20.20.100:FF:000007">
    <property type="entry name" value="NAD(P)H-dependent D-xylose reductase xyl1"/>
    <property type="match status" value="1"/>
</dbReference>
<dbReference type="PANTHER" id="PTHR11732">
    <property type="entry name" value="ALDO/KETO REDUCTASE"/>
    <property type="match status" value="1"/>
</dbReference>
<accession>A0A168MPP6</accession>
<evidence type="ECO:0000256" key="4">
    <source>
        <dbReference type="PIRSR" id="PIRSR000097-2"/>
    </source>
</evidence>
<evidence type="ECO:0000259" key="6">
    <source>
        <dbReference type="Pfam" id="PF00248"/>
    </source>
</evidence>
<evidence type="ECO:0000256" key="2">
    <source>
        <dbReference type="ARBA" id="ARBA00023002"/>
    </source>
</evidence>
<dbReference type="GO" id="GO:0016491">
    <property type="term" value="F:oxidoreductase activity"/>
    <property type="evidence" value="ECO:0007669"/>
    <property type="project" value="UniProtKB-KW"/>
</dbReference>
<reference evidence="7" key="1">
    <citation type="submission" date="2016-04" db="EMBL/GenBank/DDBJ databases">
        <authorList>
            <person name="Evans L.H."/>
            <person name="Alamgir A."/>
            <person name="Owens N."/>
            <person name="Weber N.D."/>
            <person name="Virtaneva K."/>
            <person name="Barbian K."/>
            <person name="Babar A."/>
            <person name="Rosenke K."/>
        </authorList>
    </citation>
    <scope>NUCLEOTIDE SEQUENCE [LARGE SCALE GENOMIC DNA]</scope>
    <source>
        <strain evidence="7">CBS 101.48</strain>
    </source>
</reference>
<dbReference type="Gene3D" id="3.20.20.100">
    <property type="entry name" value="NADP-dependent oxidoreductase domain"/>
    <property type="match status" value="1"/>
</dbReference>
<dbReference type="InterPro" id="IPR018170">
    <property type="entry name" value="Aldo/ket_reductase_CS"/>
</dbReference>
<dbReference type="SUPFAM" id="SSF51430">
    <property type="entry name" value="NAD(P)-linked oxidoreductase"/>
    <property type="match status" value="1"/>
</dbReference>
<dbReference type="PIRSF" id="PIRSF000097">
    <property type="entry name" value="AKR"/>
    <property type="match status" value="1"/>
</dbReference>
<dbReference type="InterPro" id="IPR036812">
    <property type="entry name" value="NAD(P)_OxRdtase_dom_sf"/>
</dbReference>
<protein>
    <recommendedName>
        <fullName evidence="6">NADP-dependent oxidoreductase domain-containing protein</fullName>
    </recommendedName>
</protein>
<evidence type="ECO:0000256" key="3">
    <source>
        <dbReference type="PIRSR" id="PIRSR000097-1"/>
    </source>
</evidence>
<feature type="active site" description="Proton donor" evidence="3">
    <location>
        <position position="53"/>
    </location>
</feature>
<keyword evidence="2" id="KW-0560">Oxidoreductase</keyword>
<feature type="binding site" evidence="4">
    <location>
        <position position="115"/>
    </location>
    <ligand>
        <name>substrate</name>
    </ligand>
</feature>
<dbReference type="OrthoDB" id="416253at2759"/>